<dbReference type="SUPFAM" id="SSF52467">
    <property type="entry name" value="DHS-like NAD/FAD-binding domain"/>
    <property type="match status" value="1"/>
</dbReference>
<evidence type="ECO:0000313" key="2">
    <source>
        <dbReference type="Proteomes" id="UP001240250"/>
    </source>
</evidence>
<dbReference type="Gene3D" id="3.40.50.1220">
    <property type="entry name" value="TPP-binding domain"/>
    <property type="match status" value="1"/>
</dbReference>
<comment type="caution">
    <text evidence="1">The sequence shown here is derived from an EMBL/GenBank/DDBJ whole genome shotgun (WGS) entry which is preliminary data.</text>
</comment>
<proteinExistence type="predicted"/>
<organism evidence="1 2">
    <name type="scientific">Cellulomonas iranensis</name>
    <dbReference type="NCBI Taxonomy" id="76862"/>
    <lineage>
        <taxon>Bacteria</taxon>
        <taxon>Bacillati</taxon>
        <taxon>Actinomycetota</taxon>
        <taxon>Actinomycetes</taxon>
        <taxon>Micrococcales</taxon>
        <taxon>Cellulomonadaceae</taxon>
        <taxon>Cellulomonas</taxon>
    </lineage>
</organism>
<keyword evidence="2" id="KW-1185">Reference proteome</keyword>
<name>A0ABU0GIM7_9CELL</name>
<dbReference type="Proteomes" id="UP001240250">
    <property type="component" value="Unassembled WGS sequence"/>
</dbReference>
<gene>
    <name evidence="1" type="ORF">JO380_000932</name>
</gene>
<dbReference type="Pfam" id="PF13289">
    <property type="entry name" value="SIR2_2"/>
    <property type="match status" value="1"/>
</dbReference>
<dbReference type="EMBL" id="JAUSVM010000001">
    <property type="protein sequence ID" value="MDQ0424551.1"/>
    <property type="molecule type" value="Genomic_DNA"/>
</dbReference>
<evidence type="ECO:0000313" key="1">
    <source>
        <dbReference type="EMBL" id="MDQ0424551.1"/>
    </source>
</evidence>
<dbReference type="InterPro" id="IPR029035">
    <property type="entry name" value="DHS-like_NAD/FAD-binding_dom"/>
</dbReference>
<reference evidence="1 2" key="1">
    <citation type="submission" date="2023-07" db="EMBL/GenBank/DDBJ databases">
        <title>Sequencing the genomes of 1000 actinobacteria strains.</title>
        <authorList>
            <person name="Klenk H.-P."/>
        </authorList>
    </citation>
    <scope>NUCLEOTIDE SEQUENCE [LARGE SCALE GENOMIC DNA]</scope>
    <source>
        <strain evidence="1 2">DSM 14785</strain>
    </source>
</reference>
<accession>A0ABU0GIM7</accession>
<evidence type="ECO:0008006" key="3">
    <source>
        <dbReference type="Google" id="ProtNLM"/>
    </source>
</evidence>
<dbReference type="RefSeq" id="WP_070318604.1">
    <property type="nucleotide sequence ID" value="NZ_JAUSVM010000001.1"/>
</dbReference>
<protein>
    <recommendedName>
        <fullName evidence="3">SIR2-like domain-containing protein</fullName>
    </recommendedName>
</protein>
<sequence length="1179" mass="129982">MWITSEVELPQAVIDAHSAGHLVFFVGAGASMGPPSSLPSFTGLARELASMARISFADTTNLDTFLGELPAGFATHAHTRALIGRAGSLPNATHTALVRLASSTGDLRIVTTNFDDHLLSAATGAGVEVRDTWFGPSLPLGDEFIGLVHLHGSVRRDPRELVLTDTDFGRAYLTRGWATRFLLPMFQEYTVVFVGYSHDDPIMRYLALGLPPRTLRFAFTPLHHAADPKWERLGVGTIGYPVVGDDHAALVAALQAWDVRARMGQTDHRSRMNEIIDAGPEMTPVDRDYLADRIATTDGARHFAAAVENAILAHKLAWLRWAEDLSGFRSIFTGGRGGEAEPTLVNWFCSVFITSPELHGAALQTVQRLGQAFSDALFRDACWAADQLGKKDTDAGRRWKMLLASSIHGHSAPVETDWLLAYFSGDHTEHVSVLRSALRPRLALKRRWFLSDAESATALPDAEARWSTAAEILASHVLKFIEATEPGDPALESLLEDALSAAYDLLDAYFGPREWDSLSFGRSAIEPHPQDEFRDPVDAVIDGLRAYGEKALPVLADLPERWWSLGRELFQRLALHLLARDQSRAPDEKISWLLDRSLIYKIGLKHEVYQVMQAAIPSASASARDRLLAAVLAGPSASEDIPDLDRYVAYAKYNALVWLTGVAPEWRDAASELEATQEANPDFAPREHPDFDRWMSSGTWGGKFPMEPDDFVQSFENDPAHALEDLVGREYSERAFDQPRWEDALSLISRVAEARPDVGEQMWRLIAERADKQAPDIRRALAGGWAKADLATYAEPAVARVSQLVGDVDSARTISRFLLEQVRSQADADETPALAAMRDIALALWHEHSTSFTHAQDLDPVSFAPLYLNSWPGELAQYWIGEIDRRWRHNRDDWSGLNEQERAALGLLLEGTDDALDATQPAVASGLFFLFAADPDFAIERVIPLFLEDATARRAWSPYLHHPRYNDKLLGAGLLEGVIAEWDRLGDLDDRLRDQFLELVASIVAVAGISVEERQALLDGSVLANDGAHAADFAEAAVRLLQSDRFDGAAVWERWLGDHVRARLAGIPRTAELEELARWADALPHLGSAIPEASGMLGGRGIGLGDRFFDPDFPDGVLLEHGPTLVEHYVERIRNSSPTGHLVPHQVRDLIGNMREVLGNAAVQPLVAAATESGFDKDY</sequence>